<gene>
    <name evidence="1" type="ORF">NEMVEDRAFT_v1g102314</name>
</gene>
<evidence type="ECO:0008006" key="3">
    <source>
        <dbReference type="Google" id="ProtNLM"/>
    </source>
</evidence>
<reference evidence="1 2" key="1">
    <citation type="journal article" date="2007" name="Science">
        <title>Sea anemone genome reveals ancestral eumetazoan gene repertoire and genomic organization.</title>
        <authorList>
            <person name="Putnam N.H."/>
            <person name="Srivastava M."/>
            <person name="Hellsten U."/>
            <person name="Dirks B."/>
            <person name="Chapman J."/>
            <person name="Salamov A."/>
            <person name="Terry A."/>
            <person name="Shapiro H."/>
            <person name="Lindquist E."/>
            <person name="Kapitonov V.V."/>
            <person name="Jurka J."/>
            <person name="Genikhovich G."/>
            <person name="Grigoriev I.V."/>
            <person name="Lucas S.M."/>
            <person name="Steele R.E."/>
            <person name="Finnerty J.R."/>
            <person name="Technau U."/>
            <person name="Martindale M.Q."/>
            <person name="Rokhsar D.S."/>
        </authorList>
    </citation>
    <scope>NUCLEOTIDE SEQUENCE [LARGE SCALE GENOMIC DNA]</scope>
    <source>
        <strain evidence="2">CH2 X CH6</strain>
    </source>
</reference>
<dbReference type="InParanoid" id="A7S2R4"/>
<dbReference type="Proteomes" id="UP000001593">
    <property type="component" value="Unassembled WGS sequence"/>
</dbReference>
<protein>
    <recommendedName>
        <fullName evidence="3">Reverse transcriptase domain-containing protein</fullName>
    </recommendedName>
</protein>
<sequence>PTGTKLGPWLFTIMINDLSITEVDLWKYVDDTTITEAIHKGQTSSNLQHLVDDLGNQVASDKFELNKAKCKELRISFARSPPVFDPIMVNDTELECVSQAKILGVTFLSDLKWNAHVDEVIKKQQIWSHVRSVRLE</sequence>
<dbReference type="PANTHER" id="PTHR33332">
    <property type="entry name" value="REVERSE TRANSCRIPTASE DOMAIN-CONTAINING PROTEIN"/>
    <property type="match status" value="1"/>
</dbReference>
<dbReference type="STRING" id="45351.A7S2R4"/>
<dbReference type="AlphaFoldDB" id="A7S2R4"/>
<name>A7S2R4_NEMVE</name>
<dbReference type="OMA" id="RTHLTCG"/>
<organism evidence="1 2">
    <name type="scientific">Nematostella vectensis</name>
    <name type="common">Starlet sea anemone</name>
    <dbReference type="NCBI Taxonomy" id="45351"/>
    <lineage>
        <taxon>Eukaryota</taxon>
        <taxon>Metazoa</taxon>
        <taxon>Cnidaria</taxon>
        <taxon>Anthozoa</taxon>
        <taxon>Hexacorallia</taxon>
        <taxon>Actiniaria</taxon>
        <taxon>Edwardsiidae</taxon>
        <taxon>Nematostella</taxon>
    </lineage>
</organism>
<dbReference type="PhylomeDB" id="A7S2R4"/>
<evidence type="ECO:0000313" key="1">
    <source>
        <dbReference type="EMBL" id="EDO41970.1"/>
    </source>
</evidence>
<keyword evidence="2" id="KW-1185">Reference proteome</keyword>
<accession>A7S2R4</accession>
<dbReference type="HOGENOM" id="CLU_1857819_0_0_1"/>
<dbReference type="EMBL" id="DS469570">
    <property type="protein sequence ID" value="EDO41970.1"/>
    <property type="molecule type" value="Genomic_DNA"/>
</dbReference>
<evidence type="ECO:0000313" key="2">
    <source>
        <dbReference type="Proteomes" id="UP000001593"/>
    </source>
</evidence>
<feature type="non-terminal residue" evidence="1">
    <location>
        <position position="1"/>
    </location>
</feature>
<proteinExistence type="predicted"/>